<evidence type="ECO:0000256" key="1">
    <source>
        <dbReference type="SAM" id="MobiDB-lite"/>
    </source>
</evidence>
<protein>
    <submittedName>
        <fullName evidence="2">Uncharacterized protein</fullName>
    </submittedName>
</protein>
<gene>
    <name evidence="2" type="ORF">VOI32_31995</name>
</gene>
<comment type="caution">
    <text evidence="2">The sequence shown here is derived from an EMBL/GenBank/DDBJ whole genome shotgun (WGS) entry which is preliminary data.</text>
</comment>
<dbReference type="Proteomes" id="UP001462961">
    <property type="component" value="Unassembled WGS sequence"/>
</dbReference>
<feature type="region of interest" description="Disordered" evidence="1">
    <location>
        <begin position="1"/>
        <end position="76"/>
    </location>
</feature>
<sequence length="76" mass="8473">MKRANKTRMPSKANAKTPNNDACCGGKEKKSRCHPAQGQRIKQDNASRLPAKKQNTPTGDPMPDLRGKRRIFNRLG</sequence>
<evidence type="ECO:0000313" key="2">
    <source>
        <dbReference type="EMBL" id="MEO1758538.1"/>
    </source>
</evidence>
<name>A0ABV0E6K6_9BURK</name>
<reference evidence="2 3" key="1">
    <citation type="submission" date="2024-01" db="EMBL/GenBank/DDBJ databases">
        <title>The diversity of rhizobia nodulating Mimosa spp. in eleven states of Brazil covering several biomes is determined by host plant, location, and edaphic factors.</title>
        <authorList>
            <person name="Rouws L."/>
            <person name="Barauna A."/>
            <person name="Beukes C."/>
            <person name="De Faria S.M."/>
            <person name="Gross E."/>
            <person name="Dos Reis Junior F.B."/>
            <person name="Simon M."/>
            <person name="Maluk M."/>
            <person name="Odee D.W."/>
            <person name="Kenicer G."/>
            <person name="Young J.P.W."/>
            <person name="Reis V.M."/>
            <person name="Zilli J."/>
            <person name="James E.K."/>
        </authorList>
    </citation>
    <scope>NUCLEOTIDE SEQUENCE [LARGE SCALE GENOMIC DNA]</scope>
    <source>
        <strain evidence="2 3">JHI1651</strain>
    </source>
</reference>
<organism evidence="2 3">
    <name type="scientific">Paraburkholderia caribensis</name>
    <dbReference type="NCBI Taxonomy" id="75105"/>
    <lineage>
        <taxon>Bacteria</taxon>
        <taxon>Pseudomonadati</taxon>
        <taxon>Pseudomonadota</taxon>
        <taxon>Betaproteobacteria</taxon>
        <taxon>Burkholderiales</taxon>
        <taxon>Burkholderiaceae</taxon>
        <taxon>Paraburkholderia</taxon>
    </lineage>
</organism>
<proteinExistence type="predicted"/>
<dbReference type="RefSeq" id="WP_176957064.1">
    <property type="nucleotide sequence ID" value="NZ_CP015960.1"/>
</dbReference>
<feature type="compositionally biased region" description="Basic residues" evidence="1">
    <location>
        <begin position="67"/>
        <end position="76"/>
    </location>
</feature>
<keyword evidence="3" id="KW-1185">Reference proteome</keyword>
<accession>A0ABV0E6K6</accession>
<evidence type="ECO:0000313" key="3">
    <source>
        <dbReference type="Proteomes" id="UP001462961"/>
    </source>
</evidence>
<dbReference type="EMBL" id="JAYLVJ010000056">
    <property type="protein sequence ID" value="MEO1758538.1"/>
    <property type="molecule type" value="Genomic_DNA"/>
</dbReference>